<protein>
    <submittedName>
        <fullName evidence="2">Uncharacterized protein</fullName>
    </submittedName>
</protein>
<dbReference type="VEuPathDB" id="FungiDB:Z519_07004"/>
<evidence type="ECO:0000313" key="3">
    <source>
        <dbReference type="Proteomes" id="UP000053789"/>
    </source>
</evidence>
<gene>
    <name evidence="2" type="ORF">Z519_07004</name>
</gene>
<reference evidence="2" key="1">
    <citation type="submission" date="2015-01" db="EMBL/GenBank/DDBJ databases">
        <title>The Genome Sequence of Cladophialophora bantiana CBS 173.52.</title>
        <authorList>
            <consortium name="The Broad Institute Genomics Platform"/>
            <person name="Cuomo C."/>
            <person name="de Hoog S."/>
            <person name="Gorbushina A."/>
            <person name="Stielow B."/>
            <person name="Teixiera M."/>
            <person name="Abouelleil A."/>
            <person name="Chapman S.B."/>
            <person name="Priest M."/>
            <person name="Young S.K."/>
            <person name="Wortman J."/>
            <person name="Nusbaum C."/>
            <person name="Birren B."/>
        </authorList>
    </citation>
    <scope>NUCLEOTIDE SEQUENCE [LARGE SCALE GENOMIC DNA]</scope>
    <source>
        <strain evidence="2">CBS 173.52</strain>
    </source>
</reference>
<proteinExistence type="predicted"/>
<dbReference type="HOGENOM" id="CLU_2015003_0_0_1"/>
<dbReference type="RefSeq" id="XP_016618691.1">
    <property type="nucleotide sequence ID" value="XM_016764741.1"/>
</dbReference>
<dbReference type="EMBL" id="KN846989">
    <property type="protein sequence ID" value="KIW92022.1"/>
    <property type="molecule type" value="Genomic_DNA"/>
</dbReference>
<dbReference type="Proteomes" id="UP000053789">
    <property type="component" value="Unassembled WGS sequence"/>
</dbReference>
<organism evidence="2 3">
    <name type="scientific">Cladophialophora bantiana (strain ATCC 10958 / CBS 173.52 / CDC B-1940 / NIH 8579)</name>
    <name type="common">Xylohypha bantiana</name>
    <dbReference type="NCBI Taxonomy" id="1442370"/>
    <lineage>
        <taxon>Eukaryota</taxon>
        <taxon>Fungi</taxon>
        <taxon>Dikarya</taxon>
        <taxon>Ascomycota</taxon>
        <taxon>Pezizomycotina</taxon>
        <taxon>Eurotiomycetes</taxon>
        <taxon>Chaetothyriomycetidae</taxon>
        <taxon>Chaetothyriales</taxon>
        <taxon>Herpotrichiellaceae</taxon>
        <taxon>Cladophialophora</taxon>
    </lineage>
</organism>
<evidence type="ECO:0000256" key="1">
    <source>
        <dbReference type="SAM" id="Phobius"/>
    </source>
</evidence>
<keyword evidence="1" id="KW-1133">Transmembrane helix</keyword>
<name>A0A0D2FZZ7_CLAB1</name>
<sequence length="123" mass="13729">MAEATAKEVMEHLHELLFKLAITRNFSNADTDFALPPFLVVIVVGQVQFLLWFLALGPTSEIAMDYSLGQAKAGFHEMEEQTVDYLRSFHSYTLSRGCKNSGPSAKQSNTTAELHAMEFDLVD</sequence>
<keyword evidence="3" id="KW-1185">Reference proteome</keyword>
<feature type="transmembrane region" description="Helical" evidence="1">
    <location>
        <begin position="33"/>
        <end position="56"/>
    </location>
</feature>
<evidence type="ECO:0000313" key="2">
    <source>
        <dbReference type="EMBL" id="KIW92022.1"/>
    </source>
</evidence>
<accession>A0A0D2FZZ7</accession>
<dbReference type="GeneID" id="27699932"/>
<keyword evidence="1" id="KW-0812">Transmembrane</keyword>
<keyword evidence="1" id="KW-0472">Membrane</keyword>
<dbReference type="AlphaFoldDB" id="A0A0D2FZZ7"/>